<dbReference type="InterPro" id="IPR029016">
    <property type="entry name" value="GAF-like_dom_sf"/>
</dbReference>
<feature type="domain" description="Sigma-54 factor interaction" evidence="5">
    <location>
        <begin position="450"/>
        <end position="504"/>
    </location>
</feature>
<dbReference type="Gene3D" id="1.10.8.60">
    <property type="match status" value="1"/>
</dbReference>
<dbReference type="GO" id="GO:0043565">
    <property type="term" value="F:sequence-specific DNA binding"/>
    <property type="evidence" value="ECO:0007669"/>
    <property type="project" value="InterPro"/>
</dbReference>
<evidence type="ECO:0000256" key="1">
    <source>
        <dbReference type="ARBA" id="ARBA00022741"/>
    </source>
</evidence>
<dbReference type="Gene3D" id="3.40.50.300">
    <property type="entry name" value="P-loop containing nucleotide triphosphate hydrolases"/>
    <property type="match status" value="1"/>
</dbReference>
<dbReference type="GO" id="GO:0005524">
    <property type="term" value="F:ATP binding"/>
    <property type="evidence" value="ECO:0007669"/>
    <property type="project" value="UniProtKB-KW"/>
</dbReference>
<dbReference type="Gene3D" id="3.30.450.40">
    <property type="match status" value="1"/>
</dbReference>
<dbReference type="InterPro" id="IPR002197">
    <property type="entry name" value="HTH_Fis"/>
</dbReference>
<evidence type="ECO:0000256" key="2">
    <source>
        <dbReference type="ARBA" id="ARBA00022840"/>
    </source>
</evidence>
<dbReference type="Pfam" id="PF14532">
    <property type="entry name" value="Sigma54_activ_2"/>
    <property type="match status" value="1"/>
</dbReference>
<dbReference type="PANTHER" id="PTHR32071">
    <property type="entry name" value="TRANSCRIPTIONAL REGULATORY PROTEIN"/>
    <property type="match status" value="1"/>
</dbReference>
<dbReference type="EMBL" id="AF257215">
    <property type="protein sequence ID" value="AAK73166.1"/>
    <property type="molecule type" value="Genomic_DNA"/>
</dbReference>
<dbReference type="InterPro" id="IPR058031">
    <property type="entry name" value="AAA_lid_NorR"/>
</dbReference>
<proteinExistence type="predicted"/>
<evidence type="ECO:0000259" key="5">
    <source>
        <dbReference type="PROSITE" id="PS50045"/>
    </source>
</evidence>
<dbReference type="InterPro" id="IPR002078">
    <property type="entry name" value="Sigma_54_int"/>
</dbReference>
<evidence type="ECO:0000256" key="3">
    <source>
        <dbReference type="ARBA" id="ARBA00023015"/>
    </source>
</evidence>
<evidence type="ECO:0000313" key="6">
    <source>
        <dbReference type="EMBL" id="AAK73166.1"/>
    </source>
</evidence>
<name>Q93QG3_9MICO</name>
<dbReference type="Gene3D" id="1.10.10.60">
    <property type="entry name" value="Homeodomain-like"/>
    <property type="match status" value="1"/>
</dbReference>
<organism evidence="6">
    <name type="scientific">Brevibacterium sp. HCU</name>
    <dbReference type="NCBI Taxonomy" id="133406"/>
    <lineage>
        <taxon>Bacteria</taxon>
        <taxon>Bacillati</taxon>
        <taxon>Actinomycetota</taxon>
        <taxon>Actinomycetes</taxon>
        <taxon>Micrococcales</taxon>
        <taxon>Brevibacteriaceae</taxon>
        <taxon>Brevibacterium</taxon>
    </lineage>
</organism>
<dbReference type="PRINTS" id="PR01590">
    <property type="entry name" value="HTHFIS"/>
</dbReference>
<reference evidence="6" key="1">
    <citation type="journal article" date="2002" name="Appl. Microbiol. Biotechnol.">
        <title>Identification of two gene clusters involved in cyclohexanone oxidation in Brevibacterium epidermidis strain HCU.</title>
        <authorList>
            <person name="Brzostowicz P.C."/>
            <person name="Blasko M.S."/>
            <person name="Rouviere P.E."/>
        </authorList>
    </citation>
    <scope>NUCLEOTIDE SEQUENCE</scope>
    <source>
        <strain evidence="6">HCU</strain>
    </source>
</reference>
<dbReference type="Pfam" id="PF25601">
    <property type="entry name" value="AAA_lid_14"/>
    <property type="match status" value="1"/>
</dbReference>
<dbReference type="InterPro" id="IPR009057">
    <property type="entry name" value="Homeodomain-like_sf"/>
</dbReference>
<keyword evidence="4" id="KW-0804">Transcription</keyword>
<evidence type="ECO:0000256" key="4">
    <source>
        <dbReference type="ARBA" id="ARBA00023163"/>
    </source>
</evidence>
<dbReference type="InterPro" id="IPR027417">
    <property type="entry name" value="P-loop_NTPase"/>
</dbReference>
<dbReference type="SUPFAM" id="SSF52540">
    <property type="entry name" value="P-loop containing nucleoside triphosphate hydrolases"/>
    <property type="match status" value="1"/>
</dbReference>
<gene>
    <name evidence="6" type="primary">chnR2</name>
</gene>
<keyword evidence="1" id="KW-0547">Nucleotide-binding</keyword>
<accession>Q93QG3</accession>
<dbReference type="AlphaFoldDB" id="Q93QG3"/>
<dbReference type="SUPFAM" id="SSF46689">
    <property type="entry name" value="Homeodomain-like"/>
    <property type="match status" value="1"/>
</dbReference>
<keyword evidence="3" id="KW-0805">Transcription regulation</keyword>
<sequence length="586" mass="63445">MDFDAQALPDSAAIRAEIDRSWRRCQVIGVDRSARELPFTDDGIPDNRVLLAARPVLDRLSTQLQDAPVTILLADRDARIIDRWTGKHELLSQLDSATVAPGFQFAEEFAGTNGIGTALEERTPFRVKGEEHLLESLHRFACVGAPIVHPINRSVVGILDITCEIGDVNDLMAPLISAAVSDIEERLYGQSSRTERRLLREYAQVRRSSAKAVVAMSPDTVIATPVASSYLDYSDQAMLWDWASGIVPDRPSHTETLRLADGRDVEVTARRVSDAAEPLGVVMELRALTEPVAGSGHTAAPALALLTGPSRSGVERLPGRSLATRQLQSQLDGFAQQTGPVLITGEPGVGKARTAAYLTRLWGFADNLLTVAGSGLTAADLPRLRAQIDEGSALLITRIDEVPAEAAAEVRTLVIETNEAGSPLTATSSTELRGDDASGLSSHFLRRAYVSPLRHRTDEIDDLARVILTEHVSGPRAPRLQPATRKSLAAHHWPGNVRELASVLVSSLPKAMSSDIGLEHLPAEYRTITSGRELTSLEQTERETVIRVLNEAGGNKSIAAEQLGIARSTLYRKLRALGLEQGRFLS</sequence>
<protein>
    <submittedName>
        <fullName evidence="6">Regulator</fullName>
    </submittedName>
</protein>
<dbReference type="GO" id="GO:0006355">
    <property type="term" value="P:regulation of DNA-templated transcription"/>
    <property type="evidence" value="ECO:0007669"/>
    <property type="project" value="InterPro"/>
</dbReference>
<keyword evidence="2" id="KW-0067">ATP-binding</keyword>
<dbReference type="PROSITE" id="PS50045">
    <property type="entry name" value="SIGMA54_INTERACT_4"/>
    <property type="match status" value="1"/>
</dbReference>
<dbReference type="Pfam" id="PF02954">
    <property type="entry name" value="HTH_8"/>
    <property type="match status" value="1"/>
</dbReference>